<dbReference type="SUPFAM" id="SSF56601">
    <property type="entry name" value="beta-lactamase/transpeptidase-like"/>
    <property type="match status" value="1"/>
</dbReference>
<dbReference type="GO" id="GO:0008800">
    <property type="term" value="F:beta-lactamase activity"/>
    <property type="evidence" value="ECO:0007669"/>
    <property type="project" value="InterPro"/>
</dbReference>
<sequence length="301" mass="31343">MTLAATAMLGGVGMIGWGMRDSAGLADVLPSAAAGTATAGPSAGPSAAAPSGPTPEQRAAQERKAREAALTKALDAYAKQAPEFSVSVRDNRTGRVYAYRGKEKYETASVVKVDILAALLLDAQDEDRELTANELALAQRMIRASDNDATTALFRVVGRTGGLARANKRLGLKSTVVDSAWGLTRTTVTDQATLLGRLAADSGPLDAGSRKLALGLMGTVQADQRWGVSAAARPGERTAIKNGWLPRSTEGGRWIINSVGRITGDGVDVSVAVLSHGHGSMDAGIGAVEKVSRLTRTHLKW</sequence>
<evidence type="ECO:0000313" key="3">
    <source>
        <dbReference type="EMBL" id="GIJ05602.1"/>
    </source>
</evidence>
<feature type="region of interest" description="Disordered" evidence="1">
    <location>
        <begin position="34"/>
        <end position="63"/>
    </location>
</feature>
<dbReference type="PANTHER" id="PTHR35333:SF3">
    <property type="entry name" value="BETA-LACTAMASE-TYPE TRANSPEPTIDASE FOLD CONTAINING PROTEIN"/>
    <property type="match status" value="1"/>
</dbReference>
<dbReference type="PANTHER" id="PTHR35333">
    <property type="entry name" value="BETA-LACTAMASE"/>
    <property type="match status" value="1"/>
</dbReference>
<dbReference type="InterPro" id="IPR045155">
    <property type="entry name" value="Beta-lactam_cat"/>
</dbReference>
<comment type="caution">
    <text evidence="3">The sequence shown here is derived from an EMBL/GenBank/DDBJ whole genome shotgun (WGS) entry which is preliminary data.</text>
</comment>
<reference evidence="3" key="1">
    <citation type="submission" date="2021-01" db="EMBL/GenBank/DDBJ databases">
        <title>Whole genome shotgun sequence of Spirilliplanes yamanashiensis NBRC 15828.</title>
        <authorList>
            <person name="Komaki H."/>
            <person name="Tamura T."/>
        </authorList>
    </citation>
    <scope>NUCLEOTIDE SEQUENCE</scope>
    <source>
        <strain evidence="3">NBRC 15828</strain>
    </source>
</reference>
<protein>
    <recommendedName>
        <fullName evidence="2">Beta-lactamase class A catalytic domain-containing protein</fullName>
    </recommendedName>
</protein>
<dbReference type="Pfam" id="PF13354">
    <property type="entry name" value="Beta-lactamase2"/>
    <property type="match status" value="1"/>
</dbReference>
<gene>
    <name evidence="3" type="ORF">Sya03_49540</name>
</gene>
<evidence type="ECO:0000313" key="4">
    <source>
        <dbReference type="Proteomes" id="UP000652013"/>
    </source>
</evidence>
<dbReference type="InterPro" id="IPR000871">
    <property type="entry name" value="Beta-lactam_class-A"/>
</dbReference>
<dbReference type="AlphaFoldDB" id="A0A8J3YD03"/>
<feature type="domain" description="Beta-lactamase class A catalytic" evidence="2">
    <location>
        <begin position="136"/>
        <end position="273"/>
    </location>
</feature>
<dbReference type="GO" id="GO:0030655">
    <property type="term" value="P:beta-lactam antibiotic catabolic process"/>
    <property type="evidence" value="ECO:0007669"/>
    <property type="project" value="InterPro"/>
</dbReference>
<dbReference type="InterPro" id="IPR012338">
    <property type="entry name" value="Beta-lactam/transpept-like"/>
</dbReference>
<proteinExistence type="predicted"/>
<dbReference type="Proteomes" id="UP000652013">
    <property type="component" value="Unassembled WGS sequence"/>
</dbReference>
<accession>A0A8J3YD03</accession>
<feature type="compositionally biased region" description="Low complexity" evidence="1">
    <location>
        <begin position="34"/>
        <end position="58"/>
    </location>
</feature>
<keyword evidence="4" id="KW-1185">Reference proteome</keyword>
<evidence type="ECO:0000256" key="1">
    <source>
        <dbReference type="SAM" id="MobiDB-lite"/>
    </source>
</evidence>
<dbReference type="GO" id="GO:0046677">
    <property type="term" value="P:response to antibiotic"/>
    <property type="evidence" value="ECO:0007669"/>
    <property type="project" value="InterPro"/>
</dbReference>
<dbReference type="Gene3D" id="3.40.710.10">
    <property type="entry name" value="DD-peptidase/beta-lactamase superfamily"/>
    <property type="match status" value="1"/>
</dbReference>
<name>A0A8J3YD03_9ACTN</name>
<dbReference type="EMBL" id="BOOY01000034">
    <property type="protein sequence ID" value="GIJ05602.1"/>
    <property type="molecule type" value="Genomic_DNA"/>
</dbReference>
<organism evidence="3 4">
    <name type="scientific">Spirilliplanes yamanashiensis</name>
    <dbReference type="NCBI Taxonomy" id="42233"/>
    <lineage>
        <taxon>Bacteria</taxon>
        <taxon>Bacillati</taxon>
        <taxon>Actinomycetota</taxon>
        <taxon>Actinomycetes</taxon>
        <taxon>Micromonosporales</taxon>
        <taxon>Micromonosporaceae</taxon>
        <taxon>Spirilliplanes</taxon>
    </lineage>
</organism>
<evidence type="ECO:0000259" key="2">
    <source>
        <dbReference type="Pfam" id="PF13354"/>
    </source>
</evidence>